<evidence type="ECO:0000313" key="3">
    <source>
        <dbReference type="Proteomes" id="UP000318288"/>
    </source>
</evidence>
<accession>A0A5C6FCL0</accession>
<keyword evidence="3" id="KW-1185">Reference proteome</keyword>
<organism evidence="2 3">
    <name type="scientific">Rubripirellula tenax</name>
    <dbReference type="NCBI Taxonomy" id="2528015"/>
    <lineage>
        <taxon>Bacteria</taxon>
        <taxon>Pseudomonadati</taxon>
        <taxon>Planctomycetota</taxon>
        <taxon>Planctomycetia</taxon>
        <taxon>Pirellulales</taxon>
        <taxon>Pirellulaceae</taxon>
        <taxon>Rubripirellula</taxon>
    </lineage>
</organism>
<dbReference type="EMBL" id="SJPW01000002">
    <property type="protein sequence ID" value="TWU59145.1"/>
    <property type="molecule type" value="Genomic_DNA"/>
</dbReference>
<comment type="caution">
    <text evidence="2">The sequence shown here is derived from an EMBL/GenBank/DDBJ whole genome shotgun (WGS) entry which is preliminary data.</text>
</comment>
<gene>
    <name evidence="2" type="ORF">Poly51_19310</name>
</gene>
<dbReference type="RefSeq" id="WP_146456545.1">
    <property type="nucleotide sequence ID" value="NZ_SJPW01000002.1"/>
</dbReference>
<dbReference type="OrthoDB" id="9843945at2"/>
<dbReference type="AlphaFoldDB" id="A0A5C6FCL0"/>
<feature type="coiled-coil region" evidence="1">
    <location>
        <begin position="45"/>
        <end position="142"/>
    </location>
</feature>
<proteinExistence type="predicted"/>
<name>A0A5C6FCL0_9BACT</name>
<reference evidence="2 3" key="1">
    <citation type="submission" date="2019-02" db="EMBL/GenBank/DDBJ databases">
        <title>Deep-cultivation of Planctomycetes and their phenomic and genomic characterization uncovers novel biology.</title>
        <authorList>
            <person name="Wiegand S."/>
            <person name="Jogler M."/>
            <person name="Boedeker C."/>
            <person name="Pinto D."/>
            <person name="Vollmers J."/>
            <person name="Rivas-Marin E."/>
            <person name="Kohn T."/>
            <person name="Peeters S.H."/>
            <person name="Heuer A."/>
            <person name="Rast P."/>
            <person name="Oberbeckmann S."/>
            <person name="Bunk B."/>
            <person name="Jeske O."/>
            <person name="Meyerdierks A."/>
            <person name="Storesund J.E."/>
            <person name="Kallscheuer N."/>
            <person name="Luecker S."/>
            <person name="Lage O.M."/>
            <person name="Pohl T."/>
            <person name="Merkel B.J."/>
            <person name="Hornburger P."/>
            <person name="Mueller R.-W."/>
            <person name="Bruemmer F."/>
            <person name="Labrenz M."/>
            <person name="Spormann A.M."/>
            <person name="Op Den Camp H."/>
            <person name="Overmann J."/>
            <person name="Amann R."/>
            <person name="Jetten M.S.M."/>
            <person name="Mascher T."/>
            <person name="Medema M.H."/>
            <person name="Devos D.P."/>
            <person name="Kaster A.-K."/>
            <person name="Ovreas L."/>
            <person name="Rohde M."/>
            <person name="Galperin M.Y."/>
            <person name="Jogler C."/>
        </authorList>
    </citation>
    <scope>NUCLEOTIDE SEQUENCE [LARGE SCALE GENOMIC DNA]</scope>
    <source>
        <strain evidence="2 3">Poly51</strain>
    </source>
</reference>
<sequence>MKTYFVSFILLAILVFTVLMMRGPVAQEAAPTRTVDSHQGDAEFQMFVEQAMARLDARIAQLEKQPLAPAMIPAQPPSNDESMPAWAIAMRREIQELDRAVGRLQMQIQSADRETNNLPRELDQIRQSIRSLESSVNRLQLK</sequence>
<dbReference type="Proteomes" id="UP000318288">
    <property type="component" value="Unassembled WGS sequence"/>
</dbReference>
<protein>
    <submittedName>
        <fullName evidence="2">Uncharacterized protein</fullName>
    </submittedName>
</protein>
<keyword evidence="1" id="KW-0175">Coiled coil</keyword>
<evidence type="ECO:0000313" key="2">
    <source>
        <dbReference type="EMBL" id="TWU59145.1"/>
    </source>
</evidence>
<evidence type="ECO:0000256" key="1">
    <source>
        <dbReference type="SAM" id="Coils"/>
    </source>
</evidence>